<dbReference type="OrthoDB" id="5616307at2"/>
<evidence type="ECO:0000313" key="3">
    <source>
        <dbReference type="Proteomes" id="UP000253987"/>
    </source>
</evidence>
<feature type="compositionally biased region" description="Polar residues" evidence="1">
    <location>
        <begin position="77"/>
        <end position="88"/>
    </location>
</feature>
<proteinExistence type="predicted"/>
<accession>A0A2V3ZI11</accession>
<gene>
    <name evidence="2" type="ORF">DIT71_13170</name>
</gene>
<protein>
    <submittedName>
        <fullName evidence="2">DUF1315 domain-containing protein</fullName>
    </submittedName>
</protein>
<dbReference type="InterPro" id="IPR009749">
    <property type="entry name" value="DUF1315"/>
</dbReference>
<evidence type="ECO:0000313" key="2">
    <source>
        <dbReference type="EMBL" id="PXX90433.1"/>
    </source>
</evidence>
<organism evidence="2 3">
    <name type="scientific">Marinobacter vulgaris</name>
    <dbReference type="NCBI Taxonomy" id="1928331"/>
    <lineage>
        <taxon>Bacteria</taxon>
        <taxon>Pseudomonadati</taxon>
        <taxon>Pseudomonadota</taxon>
        <taxon>Gammaproteobacteria</taxon>
        <taxon>Pseudomonadales</taxon>
        <taxon>Marinobacteraceae</taxon>
        <taxon>Marinobacter</taxon>
    </lineage>
</organism>
<dbReference type="RefSeq" id="WP_114613674.1">
    <property type="nucleotide sequence ID" value="NZ_QFWX01000005.1"/>
</dbReference>
<reference evidence="3" key="1">
    <citation type="submission" date="2018-05" db="EMBL/GenBank/DDBJ databases">
        <authorList>
            <person name="Lu D."/>
        </authorList>
    </citation>
    <scope>NUCLEOTIDE SEQUENCE [LARGE SCALE GENOMIC DNA]</scope>
    <source>
        <strain evidence="3">F01</strain>
    </source>
</reference>
<name>A0A2V3ZI11_9GAMM</name>
<comment type="caution">
    <text evidence="2">The sequence shown here is derived from an EMBL/GenBank/DDBJ whole genome shotgun (WGS) entry which is preliminary data.</text>
</comment>
<feature type="region of interest" description="Disordered" evidence="1">
    <location>
        <begin position="69"/>
        <end position="99"/>
    </location>
</feature>
<keyword evidence="3" id="KW-1185">Reference proteome</keyword>
<reference evidence="2 3" key="2">
    <citation type="submission" date="2018-06" db="EMBL/GenBank/DDBJ databases">
        <title>Marinobactersediminissp. nov, a moderately halophilic bacterium isolated from marine solar saltern.</title>
        <authorList>
            <person name="Zhang Y."/>
        </authorList>
    </citation>
    <scope>NUCLEOTIDE SEQUENCE [LARGE SCALE GENOMIC DNA]</scope>
    <source>
        <strain evidence="2 3">F01</strain>
    </source>
</reference>
<dbReference type="Pfam" id="PF07023">
    <property type="entry name" value="DUF1315"/>
    <property type="match status" value="1"/>
</dbReference>
<dbReference type="AlphaFoldDB" id="A0A2V3ZI11"/>
<dbReference type="EMBL" id="QFWX01000005">
    <property type="protein sequence ID" value="PXX90433.1"/>
    <property type="molecule type" value="Genomic_DNA"/>
</dbReference>
<evidence type="ECO:0000256" key="1">
    <source>
        <dbReference type="SAM" id="MobiDB-lite"/>
    </source>
</evidence>
<sequence>MTYEELIERLDPAVYQSLKRALELGKWPDGRKLSDEQRSICMEAVIYYEDHHQIPREERVGYLDRGKKAGTACDPSVSRTAGNSTNGAADSDQFFEVKS</sequence>
<dbReference type="Proteomes" id="UP000253987">
    <property type="component" value="Unassembled WGS sequence"/>
</dbReference>